<evidence type="ECO:0000256" key="1">
    <source>
        <dbReference type="SAM" id="MobiDB-lite"/>
    </source>
</evidence>
<dbReference type="AlphaFoldDB" id="M8B8B3"/>
<feature type="compositionally biased region" description="Low complexity" evidence="1">
    <location>
        <begin position="77"/>
        <end position="87"/>
    </location>
</feature>
<feature type="compositionally biased region" description="Low complexity" evidence="1">
    <location>
        <begin position="20"/>
        <end position="32"/>
    </location>
</feature>
<name>M8B8B3_AEGTA</name>
<feature type="region of interest" description="Disordered" evidence="1">
    <location>
        <begin position="77"/>
        <end position="122"/>
    </location>
</feature>
<dbReference type="EnsemblPlants" id="EMT21030">
    <property type="protein sequence ID" value="EMT21030"/>
    <property type="gene ID" value="F775_43969"/>
</dbReference>
<sequence>MAAPALPSFLRQSNKDNPQSISRSTSSSPPFFSGSGALVRAFVRDHHLDQEEMEMKKIACAVLVAASAPVALAAEAPAMAPAPSAPCSGPPCSPSSPTTCSKRAPARVSSLRGGGRQEEEDH</sequence>
<feature type="compositionally biased region" description="Polar residues" evidence="1">
    <location>
        <begin position="10"/>
        <end position="19"/>
    </location>
</feature>
<reference evidence="2" key="1">
    <citation type="submission" date="2015-06" db="UniProtKB">
        <authorList>
            <consortium name="EnsemblPlants"/>
        </authorList>
    </citation>
    <scope>IDENTIFICATION</scope>
</reference>
<accession>M8B8B3</accession>
<protein>
    <submittedName>
        <fullName evidence="2">Uncharacterized protein</fullName>
    </submittedName>
</protein>
<organism evidence="2">
    <name type="scientific">Aegilops tauschii</name>
    <name type="common">Tausch's goatgrass</name>
    <name type="synonym">Aegilops squarrosa</name>
    <dbReference type="NCBI Taxonomy" id="37682"/>
    <lineage>
        <taxon>Eukaryota</taxon>
        <taxon>Viridiplantae</taxon>
        <taxon>Streptophyta</taxon>
        <taxon>Embryophyta</taxon>
        <taxon>Tracheophyta</taxon>
        <taxon>Spermatophyta</taxon>
        <taxon>Magnoliopsida</taxon>
        <taxon>Liliopsida</taxon>
        <taxon>Poales</taxon>
        <taxon>Poaceae</taxon>
        <taxon>BOP clade</taxon>
        <taxon>Pooideae</taxon>
        <taxon>Triticodae</taxon>
        <taxon>Triticeae</taxon>
        <taxon>Triticinae</taxon>
        <taxon>Aegilops</taxon>
    </lineage>
</organism>
<evidence type="ECO:0000313" key="2">
    <source>
        <dbReference type="EnsemblPlants" id="EMT21030"/>
    </source>
</evidence>
<proteinExistence type="predicted"/>
<feature type="region of interest" description="Disordered" evidence="1">
    <location>
        <begin position="1"/>
        <end position="32"/>
    </location>
</feature>